<gene>
    <name evidence="1" type="ORF">BC936DRAFT_139987</name>
</gene>
<dbReference type="EMBL" id="RBNI01001623">
    <property type="protein sequence ID" value="RUP50204.1"/>
    <property type="molecule type" value="Genomic_DNA"/>
</dbReference>
<sequence length="517" mass="58096">MPKIEGTIKVQRESFVAKNIHIISFPLFYASLNGAIEERLQAHRCYTATLEKVGRSSNFQGVAKTKLCEFQIWAKSEACLLFWSQRTPPPYPGTSFRNIKTNVATSPRMTTRSATRGGRKNLASVNINAQDSRLHEDLDNELDNDDEQVDVLDVNKVHAMIEQEGDNDNNTVHRIVHYPTDKDPADVWILPSGGSARDIIRKAPTRAHNPGRFGIIRLGEKVKRPQSIDYNDWQYLQSSFKLPFDTMSDDCTALLSSLVQIESPNEFEKDLLKARSAGLHDEQLNFYLKVLDIYMATGFAPRTALRGLSAQESTLGSLLIHPILNLLAVGTSGAEEYNPGEVYSVASANRRLSRRRPADDQDRPLGMKVDGLFTTANTEVGLLEMSGGPHTHDLPRYIKDHVRGFWCMRDMLNDIVTGHDYKRGEFAFMRHVNVFFIHSHGVLLLVALVRNETTLINILIMFLSFRTSIGNLVNGPSSNWNPNYMAEPERACHHANSTVETAGNLIRKIAHPYALLN</sequence>
<accession>A0A433DH86</accession>
<dbReference type="AlphaFoldDB" id="A0A433DH86"/>
<proteinExistence type="predicted"/>
<comment type="caution">
    <text evidence="1">The sequence shown here is derived from an EMBL/GenBank/DDBJ whole genome shotgun (WGS) entry which is preliminary data.</text>
</comment>
<protein>
    <submittedName>
        <fullName evidence="1">Uncharacterized protein</fullName>
    </submittedName>
</protein>
<keyword evidence="2" id="KW-1185">Reference proteome</keyword>
<dbReference type="OrthoDB" id="2425129at2759"/>
<reference evidence="1 2" key="1">
    <citation type="journal article" date="2018" name="New Phytol.">
        <title>Phylogenomics of Endogonaceae and evolution of mycorrhizas within Mucoromycota.</title>
        <authorList>
            <person name="Chang Y."/>
            <person name="Desiro A."/>
            <person name="Na H."/>
            <person name="Sandor L."/>
            <person name="Lipzen A."/>
            <person name="Clum A."/>
            <person name="Barry K."/>
            <person name="Grigoriev I.V."/>
            <person name="Martin F.M."/>
            <person name="Stajich J.E."/>
            <person name="Smith M.E."/>
            <person name="Bonito G."/>
            <person name="Spatafora J.W."/>
        </authorList>
    </citation>
    <scope>NUCLEOTIDE SEQUENCE [LARGE SCALE GENOMIC DNA]</scope>
    <source>
        <strain evidence="1 2">GMNB39</strain>
    </source>
</reference>
<evidence type="ECO:0000313" key="2">
    <source>
        <dbReference type="Proteomes" id="UP000268093"/>
    </source>
</evidence>
<evidence type="ECO:0000313" key="1">
    <source>
        <dbReference type="EMBL" id="RUP50204.1"/>
    </source>
</evidence>
<organism evidence="1 2">
    <name type="scientific">Jimgerdemannia flammicorona</name>
    <dbReference type="NCBI Taxonomy" id="994334"/>
    <lineage>
        <taxon>Eukaryota</taxon>
        <taxon>Fungi</taxon>
        <taxon>Fungi incertae sedis</taxon>
        <taxon>Mucoromycota</taxon>
        <taxon>Mucoromycotina</taxon>
        <taxon>Endogonomycetes</taxon>
        <taxon>Endogonales</taxon>
        <taxon>Endogonaceae</taxon>
        <taxon>Jimgerdemannia</taxon>
    </lineage>
</organism>
<name>A0A433DH86_9FUNG</name>
<dbReference type="Proteomes" id="UP000268093">
    <property type="component" value="Unassembled WGS sequence"/>
</dbReference>